<dbReference type="InterPro" id="IPR039425">
    <property type="entry name" value="RNA_pol_sigma-70-like"/>
</dbReference>
<protein>
    <submittedName>
        <fullName evidence="7">RNA polymerase sigma factor</fullName>
    </submittedName>
</protein>
<dbReference type="PANTHER" id="PTHR43133">
    <property type="entry name" value="RNA POLYMERASE ECF-TYPE SIGMA FACTO"/>
    <property type="match status" value="1"/>
</dbReference>
<comment type="caution">
    <text evidence="7">The sequence shown here is derived from an EMBL/GenBank/DDBJ whole genome shotgun (WGS) entry which is preliminary data.</text>
</comment>
<feature type="domain" description="RNA polymerase sigma factor 70 region 4 type 2" evidence="6">
    <location>
        <begin position="121"/>
        <end position="166"/>
    </location>
</feature>
<accession>A0ABD5IUR0</accession>
<comment type="similarity">
    <text evidence="1">Belongs to the sigma-70 factor family. ECF subfamily.</text>
</comment>
<evidence type="ECO:0000256" key="2">
    <source>
        <dbReference type="ARBA" id="ARBA00023015"/>
    </source>
</evidence>
<evidence type="ECO:0000256" key="3">
    <source>
        <dbReference type="ARBA" id="ARBA00023082"/>
    </source>
</evidence>
<proteinExistence type="inferred from homology"/>
<dbReference type="InterPro" id="IPR036388">
    <property type="entry name" value="WH-like_DNA-bd_sf"/>
</dbReference>
<dbReference type="Pfam" id="PF08281">
    <property type="entry name" value="Sigma70_r4_2"/>
    <property type="match status" value="1"/>
</dbReference>
<evidence type="ECO:0000313" key="7">
    <source>
        <dbReference type="EMBL" id="MED5051505.1"/>
    </source>
</evidence>
<dbReference type="SUPFAM" id="SSF88946">
    <property type="entry name" value="Sigma2 domain of RNA polymerase sigma factors"/>
    <property type="match status" value="1"/>
</dbReference>
<organism evidence="7 8">
    <name type="scientific">Anoxybacteroides rupiense</name>
    <dbReference type="NCBI Taxonomy" id="311460"/>
    <lineage>
        <taxon>Bacteria</taxon>
        <taxon>Bacillati</taxon>
        <taxon>Bacillota</taxon>
        <taxon>Bacilli</taxon>
        <taxon>Bacillales</taxon>
        <taxon>Anoxybacillaceae</taxon>
        <taxon>Anoxybacteroides</taxon>
    </lineage>
</organism>
<feature type="domain" description="RNA polymerase sigma-70 region 2" evidence="5">
    <location>
        <begin position="23"/>
        <end position="88"/>
    </location>
</feature>
<evidence type="ECO:0000313" key="8">
    <source>
        <dbReference type="Proteomes" id="UP001339962"/>
    </source>
</evidence>
<gene>
    <name evidence="7" type="ORF">P9850_06465</name>
</gene>
<dbReference type="InterPro" id="IPR013249">
    <property type="entry name" value="RNA_pol_sigma70_r4_t2"/>
</dbReference>
<dbReference type="NCBIfam" id="TIGR02937">
    <property type="entry name" value="sigma70-ECF"/>
    <property type="match status" value="1"/>
</dbReference>
<dbReference type="InterPro" id="IPR014284">
    <property type="entry name" value="RNA_pol_sigma-70_dom"/>
</dbReference>
<reference evidence="7 8" key="1">
    <citation type="submission" date="2023-03" db="EMBL/GenBank/DDBJ databases">
        <title>Bacillus Genome Sequencing.</title>
        <authorList>
            <person name="Dunlap C."/>
        </authorList>
    </citation>
    <scope>NUCLEOTIDE SEQUENCE [LARGE SCALE GENOMIC DNA]</scope>
    <source>
        <strain evidence="7 8">NRS-38</strain>
    </source>
</reference>
<evidence type="ECO:0000256" key="4">
    <source>
        <dbReference type="ARBA" id="ARBA00023163"/>
    </source>
</evidence>
<keyword evidence="2" id="KW-0805">Transcription regulation</keyword>
<dbReference type="Gene3D" id="1.10.10.10">
    <property type="entry name" value="Winged helix-like DNA-binding domain superfamily/Winged helix DNA-binding domain"/>
    <property type="match status" value="1"/>
</dbReference>
<dbReference type="EMBL" id="JARTLI010000007">
    <property type="protein sequence ID" value="MED5051505.1"/>
    <property type="molecule type" value="Genomic_DNA"/>
</dbReference>
<keyword evidence="3" id="KW-0731">Sigma factor</keyword>
<name>A0ABD5IUR0_9BACL</name>
<dbReference type="InterPro" id="IPR013324">
    <property type="entry name" value="RNA_pol_sigma_r3/r4-like"/>
</dbReference>
<dbReference type="Gene3D" id="1.10.1740.10">
    <property type="match status" value="1"/>
</dbReference>
<dbReference type="InterPro" id="IPR007627">
    <property type="entry name" value="RNA_pol_sigma70_r2"/>
</dbReference>
<dbReference type="PANTHER" id="PTHR43133:SF60">
    <property type="entry name" value="RNA POLYMERASE SIGMA FACTOR SIGV"/>
    <property type="match status" value="1"/>
</dbReference>
<dbReference type="InterPro" id="IPR013325">
    <property type="entry name" value="RNA_pol_sigma_r2"/>
</dbReference>
<dbReference type="Proteomes" id="UP001339962">
    <property type="component" value="Unassembled WGS sequence"/>
</dbReference>
<dbReference type="RefSeq" id="WP_328217726.1">
    <property type="nucleotide sequence ID" value="NZ_JARTLI010000007.1"/>
</dbReference>
<evidence type="ECO:0000256" key="1">
    <source>
        <dbReference type="ARBA" id="ARBA00010641"/>
    </source>
</evidence>
<evidence type="ECO:0000259" key="5">
    <source>
        <dbReference type="Pfam" id="PF04542"/>
    </source>
</evidence>
<sequence length="189" mass="22478">MEKIKEWITKVKKGDRDAANQLVSFYYKDLYAYIYRQTLNKDLAMDLTQEAFISMLRSIRSYDERKASFRTWLYRIATYQTIDYYRSKYYKQQPIVTEIDHELGQEEDFTLKLEYKEEVERILAVLNTFEASVQQIFRLKLFGEYTFAEIASATGLTESTVKTKFYSTVRKIGSNIAIVDWKQDFLSIC</sequence>
<dbReference type="Pfam" id="PF04542">
    <property type="entry name" value="Sigma70_r2"/>
    <property type="match status" value="1"/>
</dbReference>
<keyword evidence="4" id="KW-0804">Transcription</keyword>
<evidence type="ECO:0000259" key="6">
    <source>
        <dbReference type="Pfam" id="PF08281"/>
    </source>
</evidence>
<dbReference type="AlphaFoldDB" id="A0ABD5IUR0"/>
<dbReference type="SUPFAM" id="SSF88659">
    <property type="entry name" value="Sigma3 and sigma4 domains of RNA polymerase sigma factors"/>
    <property type="match status" value="1"/>
</dbReference>
<dbReference type="GO" id="GO:0016987">
    <property type="term" value="F:sigma factor activity"/>
    <property type="evidence" value="ECO:0007669"/>
    <property type="project" value="UniProtKB-KW"/>
</dbReference>